<sequence length="107" mass="11842">MSKQEVVTAKQLLSRRFTGFGLDRCGCAAAHQPARPPPRRSRRRLERRCGPSPRWCPASPRPAAPAPRGCRQPTPHRAPARRSPRRAPRRAGTGACGPGPPRRRSPR</sequence>
<reference evidence="3" key="1">
    <citation type="journal article" date="2012" name="Nat. Biotechnol.">
        <title>Reference genome sequence of the model plant Setaria.</title>
        <authorList>
            <person name="Bennetzen J.L."/>
            <person name="Schmutz J."/>
            <person name="Wang H."/>
            <person name="Percifield R."/>
            <person name="Hawkins J."/>
            <person name="Pontaroli A.C."/>
            <person name="Estep M."/>
            <person name="Feng L."/>
            <person name="Vaughn J.N."/>
            <person name="Grimwood J."/>
            <person name="Jenkins J."/>
            <person name="Barry K."/>
            <person name="Lindquist E."/>
            <person name="Hellsten U."/>
            <person name="Deshpande S."/>
            <person name="Wang X."/>
            <person name="Wu X."/>
            <person name="Mitros T."/>
            <person name="Triplett J."/>
            <person name="Yang X."/>
            <person name="Ye C.Y."/>
            <person name="Mauro-Herrera M."/>
            <person name="Wang L."/>
            <person name="Li P."/>
            <person name="Sharma M."/>
            <person name="Sharma R."/>
            <person name="Ronald P.C."/>
            <person name="Panaud O."/>
            <person name="Kellogg E.A."/>
            <person name="Brutnell T.P."/>
            <person name="Doust A.N."/>
            <person name="Tuskan G.A."/>
            <person name="Rokhsar D."/>
            <person name="Devos K.M."/>
        </authorList>
    </citation>
    <scope>NUCLEOTIDE SEQUENCE [LARGE SCALE GENOMIC DNA]</scope>
    <source>
        <strain evidence="3">cv. Yugu1</strain>
    </source>
</reference>
<accession>K3Y3R8</accession>
<name>K3Y3R8_SETIT</name>
<keyword evidence="3" id="KW-1185">Reference proteome</keyword>
<feature type="compositionally biased region" description="Low complexity" evidence="1">
    <location>
        <begin position="66"/>
        <end position="77"/>
    </location>
</feature>
<feature type="region of interest" description="Disordered" evidence="1">
    <location>
        <begin position="28"/>
        <end position="107"/>
    </location>
</feature>
<dbReference type="Proteomes" id="UP000004995">
    <property type="component" value="Unassembled WGS sequence"/>
</dbReference>
<proteinExistence type="predicted"/>
<dbReference type="EMBL" id="AGNK02002233">
    <property type="status" value="NOT_ANNOTATED_CDS"/>
    <property type="molecule type" value="Genomic_DNA"/>
</dbReference>
<dbReference type="AlphaFoldDB" id="K3Y3R8"/>
<dbReference type="Gramene" id="KQL09575">
    <property type="protein sequence ID" value="KQL09575"/>
    <property type="gene ID" value="SETIT_008856mg"/>
</dbReference>
<evidence type="ECO:0000256" key="1">
    <source>
        <dbReference type="SAM" id="MobiDB-lite"/>
    </source>
</evidence>
<dbReference type="EnsemblPlants" id="KQL09575">
    <property type="protein sequence ID" value="KQL09575"/>
    <property type="gene ID" value="SETIT_008856mg"/>
</dbReference>
<evidence type="ECO:0000313" key="3">
    <source>
        <dbReference type="Proteomes" id="UP000004995"/>
    </source>
</evidence>
<protein>
    <submittedName>
        <fullName evidence="2">Uncharacterized protein</fullName>
    </submittedName>
</protein>
<dbReference type="InParanoid" id="K3Y3R8"/>
<evidence type="ECO:0000313" key="2">
    <source>
        <dbReference type="EnsemblPlants" id="KQL09575"/>
    </source>
</evidence>
<dbReference type="HOGENOM" id="CLU_2214572_0_0_1"/>
<organism evidence="2 3">
    <name type="scientific">Setaria italica</name>
    <name type="common">Foxtail millet</name>
    <name type="synonym">Panicum italicum</name>
    <dbReference type="NCBI Taxonomy" id="4555"/>
    <lineage>
        <taxon>Eukaryota</taxon>
        <taxon>Viridiplantae</taxon>
        <taxon>Streptophyta</taxon>
        <taxon>Embryophyta</taxon>
        <taxon>Tracheophyta</taxon>
        <taxon>Spermatophyta</taxon>
        <taxon>Magnoliopsida</taxon>
        <taxon>Liliopsida</taxon>
        <taxon>Poales</taxon>
        <taxon>Poaceae</taxon>
        <taxon>PACMAD clade</taxon>
        <taxon>Panicoideae</taxon>
        <taxon>Panicodae</taxon>
        <taxon>Paniceae</taxon>
        <taxon>Cenchrinae</taxon>
        <taxon>Setaria</taxon>
    </lineage>
</organism>
<feature type="compositionally biased region" description="Basic residues" evidence="1">
    <location>
        <begin position="78"/>
        <end position="89"/>
    </location>
</feature>
<feature type="compositionally biased region" description="Basic residues" evidence="1">
    <location>
        <begin position="37"/>
        <end position="46"/>
    </location>
</feature>
<reference evidence="2" key="2">
    <citation type="submission" date="2018-08" db="UniProtKB">
        <authorList>
            <consortium name="EnsemblPlants"/>
        </authorList>
    </citation>
    <scope>IDENTIFICATION</scope>
    <source>
        <strain evidence="2">Yugu1</strain>
    </source>
</reference>